<comment type="caution">
    <text evidence="1">The sequence shown here is derived from an EMBL/GenBank/DDBJ whole genome shotgun (WGS) entry which is preliminary data.</text>
</comment>
<dbReference type="Proteomes" id="UP000176800">
    <property type="component" value="Unassembled WGS sequence"/>
</dbReference>
<organism evidence="1 2">
    <name type="scientific">Candidatus Zambryskibacteria bacterium RIFCSPLOWO2_01_FULL_45_21</name>
    <dbReference type="NCBI Taxonomy" id="1802761"/>
    <lineage>
        <taxon>Bacteria</taxon>
        <taxon>Candidatus Zambryskiibacteriota</taxon>
    </lineage>
</organism>
<protein>
    <submittedName>
        <fullName evidence="1">Uncharacterized protein</fullName>
    </submittedName>
</protein>
<proteinExistence type="predicted"/>
<dbReference type="EMBL" id="MHWE01000010">
    <property type="protein sequence ID" value="OHB04174.1"/>
    <property type="molecule type" value="Genomic_DNA"/>
</dbReference>
<name>A0A1G2U3W8_9BACT</name>
<reference evidence="1 2" key="1">
    <citation type="journal article" date="2016" name="Nat. Commun.">
        <title>Thousands of microbial genomes shed light on interconnected biogeochemical processes in an aquifer system.</title>
        <authorList>
            <person name="Anantharaman K."/>
            <person name="Brown C.T."/>
            <person name="Hug L.A."/>
            <person name="Sharon I."/>
            <person name="Castelle C.J."/>
            <person name="Probst A.J."/>
            <person name="Thomas B.C."/>
            <person name="Singh A."/>
            <person name="Wilkins M.J."/>
            <person name="Karaoz U."/>
            <person name="Brodie E.L."/>
            <person name="Williams K.H."/>
            <person name="Hubbard S.S."/>
            <person name="Banfield J.F."/>
        </authorList>
    </citation>
    <scope>NUCLEOTIDE SEQUENCE [LARGE SCALE GENOMIC DNA]</scope>
</reference>
<sequence length="106" mass="12208">MEVVMTNQETRKIIVAGPSREQLFDALRLRHEGRKISFTVEPMILQTNPQFKVKGEVFDAFIESIQVEDGSGNSWNLVLNMLGKRHRVYFNTLSRTGTLYVVPLLR</sequence>
<evidence type="ECO:0000313" key="1">
    <source>
        <dbReference type="EMBL" id="OHB04174.1"/>
    </source>
</evidence>
<evidence type="ECO:0000313" key="2">
    <source>
        <dbReference type="Proteomes" id="UP000176800"/>
    </source>
</evidence>
<accession>A0A1G2U3W8</accession>
<dbReference type="AlphaFoldDB" id="A0A1G2U3W8"/>
<gene>
    <name evidence="1" type="ORF">A3B14_02050</name>
</gene>